<evidence type="ECO:0000313" key="1">
    <source>
        <dbReference type="EMBL" id="MCP1373808.1"/>
    </source>
</evidence>
<proteinExistence type="predicted"/>
<organism evidence="1 2">
    <name type="scientific">Dyella lutea</name>
    <dbReference type="NCBI Taxonomy" id="2950441"/>
    <lineage>
        <taxon>Bacteria</taxon>
        <taxon>Pseudomonadati</taxon>
        <taxon>Pseudomonadota</taxon>
        <taxon>Gammaproteobacteria</taxon>
        <taxon>Lysobacterales</taxon>
        <taxon>Rhodanobacteraceae</taxon>
        <taxon>Dyella</taxon>
    </lineage>
</organism>
<sequence>MPGSRALKSIASGLVETFVSRNNDVFGYWGIGQLRNETEDCESRTVELDLLSRETDPKRPVASNLIVRYGGYLSASLARAGFPPSRVIRAKILVEFGSFGDARGPDLFSTLGDPFNCKAVLVGTSGKAFSAVRGGLCRRHDARCEQQSMRPSLQTEHARPA</sequence>
<reference evidence="1 2" key="1">
    <citation type="submission" date="2022-06" db="EMBL/GenBank/DDBJ databases">
        <title>Dyella sp. Sa strain:Sa Genome sequencing.</title>
        <authorList>
            <person name="Park S."/>
        </authorList>
    </citation>
    <scope>NUCLEOTIDE SEQUENCE [LARGE SCALE GENOMIC DNA]</scope>
    <source>
        <strain evidence="1 2">Sa</strain>
    </source>
</reference>
<accession>A0ABT1F8W0</accession>
<keyword evidence="2" id="KW-1185">Reference proteome</keyword>
<gene>
    <name evidence="1" type="ORF">NC595_07015</name>
</gene>
<protein>
    <submittedName>
        <fullName evidence="1">Uncharacterized protein</fullName>
    </submittedName>
</protein>
<dbReference type="EMBL" id="JAMZEK010000001">
    <property type="protein sequence ID" value="MCP1373808.1"/>
    <property type="molecule type" value="Genomic_DNA"/>
</dbReference>
<name>A0ABT1F8W0_9GAMM</name>
<comment type="caution">
    <text evidence="1">The sequence shown here is derived from an EMBL/GenBank/DDBJ whole genome shotgun (WGS) entry which is preliminary data.</text>
</comment>
<evidence type="ECO:0000313" key="2">
    <source>
        <dbReference type="Proteomes" id="UP001204615"/>
    </source>
</evidence>
<dbReference type="RefSeq" id="WP_253565622.1">
    <property type="nucleotide sequence ID" value="NZ_JAMZEK010000001.1"/>
</dbReference>
<dbReference type="Proteomes" id="UP001204615">
    <property type="component" value="Unassembled WGS sequence"/>
</dbReference>